<dbReference type="Pfam" id="PF00226">
    <property type="entry name" value="DnaJ"/>
    <property type="match status" value="1"/>
</dbReference>
<feature type="domain" description="J" evidence="4">
    <location>
        <begin position="200"/>
        <end position="263"/>
    </location>
</feature>
<dbReference type="SUPFAM" id="SSF46565">
    <property type="entry name" value="Chaperone J-domain"/>
    <property type="match status" value="1"/>
</dbReference>
<feature type="transmembrane region" description="Helical" evidence="3">
    <location>
        <begin position="44"/>
        <end position="64"/>
    </location>
</feature>
<evidence type="ECO:0000256" key="3">
    <source>
        <dbReference type="SAM" id="Phobius"/>
    </source>
</evidence>
<sequence>MNIFNKIWGKTLYGIASVTSVIFDVFIGIVEFIVGLVINIGRGFLALISMGGCLLIMVLGPALLLNPMTFFTILFLVIFPILGTKFVSYLKYIRYMITEFLFDHADNLINGRKAEFGSFNEYGNKYKRMEEEKRRKEQQRRQAEEQRQWEERFRQWSEYQNSQRGSNYGGYGGYGGNYQNAGYGNNYVNPNIEFKSKYEKSCDLLGVGYDSDKYQIKLAYRKKAKEYHPDLNKSPDATTMFQQINNAYEFLSDDNIERYKSIR</sequence>
<dbReference type="Proteomes" id="UP001524478">
    <property type="component" value="Unassembled WGS sequence"/>
</dbReference>
<evidence type="ECO:0000313" key="6">
    <source>
        <dbReference type="Proteomes" id="UP001524478"/>
    </source>
</evidence>
<feature type="coiled-coil region" evidence="2">
    <location>
        <begin position="119"/>
        <end position="149"/>
    </location>
</feature>
<dbReference type="SMART" id="SM00271">
    <property type="entry name" value="DnaJ"/>
    <property type="match status" value="1"/>
</dbReference>
<evidence type="ECO:0000259" key="4">
    <source>
        <dbReference type="PROSITE" id="PS50076"/>
    </source>
</evidence>
<protein>
    <submittedName>
        <fullName evidence="5">DnaJ domain-containing protein</fullName>
    </submittedName>
</protein>
<keyword evidence="3" id="KW-0472">Membrane</keyword>
<evidence type="ECO:0000256" key="2">
    <source>
        <dbReference type="SAM" id="Coils"/>
    </source>
</evidence>
<reference evidence="5 6" key="1">
    <citation type="submission" date="2022-06" db="EMBL/GenBank/DDBJ databases">
        <title>Isolation of gut microbiota from human fecal samples.</title>
        <authorList>
            <person name="Pamer E.G."/>
            <person name="Barat B."/>
            <person name="Waligurski E."/>
            <person name="Medina S."/>
            <person name="Paddock L."/>
            <person name="Mostad J."/>
        </authorList>
    </citation>
    <scope>NUCLEOTIDE SEQUENCE [LARGE SCALE GENOMIC DNA]</scope>
    <source>
        <strain evidence="5 6">DFI.7.95</strain>
    </source>
</reference>
<keyword evidence="3" id="KW-1133">Transmembrane helix</keyword>
<accession>A0ABT1SD53</accession>
<evidence type="ECO:0000256" key="1">
    <source>
        <dbReference type="ARBA" id="ARBA00022705"/>
    </source>
</evidence>
<keyword evidence="3" id="KW-0812">Transmembrane</keyword>
<dbReference type="PANTHER" id="PTHR43096">
    <property type="entry name" value="DNAJ HOMOLOG 1, MITOCHONDRIAL-RELATED"/>
    <property type="match status" value="1"/>
</dbReference>
<dbReference type="Gene3D" id="1.10.287.110">
    <property type="entry name" value="DnaJ domain"/>
    <property type="match status" value="1"/>
</dbReference>
<keyword evidence="1" id="KW-0235">DNA replication</keyword>
<dbReference type="PRINTS" id="PR00625">
    <property type="entry name" value="JDOMAIN"/>
</dbReference>
<comment type="caution">
    <text evidence="5">The sequence shown here is derived from an EMBL/GenBank/DDBJ whole genome shotgun (WGS) entry which is preliminary data.</text>
</comment>
<dbReference type="InterPro" id="IPR036869">
    <property type="entry name" value="J_dom_sf"/>
</dbReference>
<dbReference type="CDD" id="cd06257">
    <property type="entry name" value="DnaJ"/>
    <property type="match status" value="1"/>
</dbReference>
<gene>
    <name evidence="5" type="ORF">NE686_15045</name>
</gene>
<feature type="transmembrane region" description="Helical" evidence="3">
    <location>
        <begin position="12"/>
        <end position="37"/>
    </location>
</feature>
<evidence type="ECO:0000313" key="5">
    <source>
        <dbReference type="EMBL" id="MCQ4924417.1"/>
    </source>
</evidence>
<dbReference type="PROSITE" id="PS50076">
    <property type="entry name" value="DNAJ_2"/>
    <property type="match status" value="1"/>
</dbReference>
<keyword evidence="6" id="KW-1185">Reference proteome</keyword>
<dbReference type="EMBL" id="JANGAC010000012">
    <property type="protein sequence ID" value="MCQ4924417.1"/>
    <property type="molecule type" value="Genomic_DNA"/>
</dbReference>
<dbReference type="PANTHER" id="PTHR43096:SF10">
    <property type="entry name" value="CHAPERONE PROTEIN DNAJ A6, CHLOROPLASTIC"/>
    <property type="match status" value="1"/>
</dbReference>
<dbReference type="InterPro" id="IPR001623">
    <property type="entry name" value="DnaJ_domain"/>
</dbReference>
<dbReference type="RefSeq" id="WP_256312165.1">
    <property type="nucleotide sequence ID" value="NZ_JANGAC010000012.1"/>
</dbReference>
<organism evidence="5 6">
    <name type="scientific">Tissierella carlieri</name>
    <dbReference type="NCBI Taxonomy" id="689904"/>
    <lineage>
        <taxon>Bacteria</taxon>
        <taxon>Bacillati</taxon>
        <taxon>Bacillota</taxon>
        <taxon>Tissierellia</taxon>
        <taxon>Tissierellales</taxon>
        <taxon>Tissierellaceae</taxon>
        <taxon>Tissierella</taxon>
    </lineage>
</organism>
<proteinExistence type="predicted"/>
<name>A0ABT1SD53_9FIRM</name>
<feature type="transmembrane region" description="Helical" evidence="3">
    <location>
        <begin position="70"/>
        <end position="90"/>
    </location>
</feature>
<keyword evidence="2" id="KW-0175">Coiled coil</keyword>